<gene>
    <name evidence="1" type="ORF">SAMN04488557_2949</name>
</gene>
<organism evidence="1 2">
    <name type="scientific">Hyphomicrobium facile</name>
    <dbReference type="NCBI Taxonomy" id="51670"/>
    <lineage>
        <taxon>Bacteria</taxon>
        <taxon>Pseudomonadati</taxon>
        <taxon>Pseudomonadota</taxon>
        <taxon>Alphaproteobacteria</taxon>
        <taxon>Hyphomicrobiales</taxon>
        <taxon>Hyphomicrobiaceae</taxon>
        <taxon>Hyphomicrobium</taxon>
    </lineage>
</organism>
<keyword evidence="2" id="KW-1185">Reference proteome</keyword>
<reference evidence="2" key="1">
    <citation type="submission" date="2016-10" db="EMBL/GenBank/DDBJ databases">
        <authorList>
            <person name="Varghese N."/>
            <person name="Submissions S."/>
        </authorList>
    </citation>
    <scope>NUCLEOTIDE SEQUENCE [LARGE SCALE GENOMIC DNA]</scope>
    <source>
        <strain evidence="2">DSM 1565</strain>
    </source>
</reference>
<dbReference type="RefSeq" id="WP_092868488.1">
    <property type="nucleotide sequence ID" value="NZ_FPCH01000003.1"/>
</dbReference>
<accession>A0A1I7NQP9</accession>
<dbReference type="Proteomes" id="UP000199423">
    <property type="component" value="Unassembled WGS sequence"/>
</dbReference>
<sequence length="110" mass="12304">MGSYRAIVIVERSSNHRMRFCDARQKRNGSAYVFGSYGHALEFVRKTKVDSVVIEFDVEADTLDFCDAVKALEVPVVVSANSLEPRDLSQYGISGSDVFYPAHPSRRRAS</sequence>
<protein>
    <recommendedName>
        <fullName evidence="3">Response regulatory domain-containing protein</fullName>
    </recommendedName>
</protein>
<proteinExistence type="predicted"/>
<evidence type="ECO:0008006" key="3">
    <source>
        <dbReference type="Google" id="ProtNLM"/>
    </source>
</evidence>
<name>A0A1I7NQP9_9HYPH</name>
<dbReference type="OrthoDB" id="9838744at2"/>
<dbReference type="AlphaFoldDB" id="A0A1I7NQP9"/>
<dbReference type="EMBL" id="FPCH01000003">
    <property type="protein sequence ID" value="SFV37014.1"/>
    <property type="molecule type" value="Genomic_DNA"/>
</dbReference>
<evidence type="ECO:0000313" key="2">
    <source>
        <dbReference type="Proteomes" id="UP000199423"/>
    </source>
</evidence>
<evidence type="ECO:0000313" key="1">
    <source>
        <dbReference type="EMBL" id="SFV37014.1"/>
    </source>
</evidence>